<evidence type="ECO:0000313" key="1">
    <source>
        <dbReference type="EMBL" id="MBP1906995.1"/>
    </source>
</evidence>
<dbReference type="PANTHER" id="PTHR40518:SF1">
    <property type="entry name" value="ACETOACETATE DECARBOXYLASE"/>
    <property type="match status" value="1"/>
</dbReference>
<evidence type="ECO:0000313" key="2">
    <source>
        <dbReference type="Proteomes" id="UP001519272"/>
    </source>
</evidence>
<comment type="caution">
    <text evidence="1">The sequence shown here is derived from an EMBL/GenBank/DDBJ whole genome shotgun (WGS) entry which is preliminary data.</text>
</comment>
<gene>
    <name evidence="1" type="ORF">J2Z32_003660</name>
</gene>
<dbReference type="EMBL" id="JAGGKG010000021">
    <property type="protein sequence ID" value="MBP1906995.1"/>
    <property type="molecule type" value="Genomic_DNA"/>
</dbReference>
<accession>A0ABS4FWP3</accession>
<reference evidence="1 2" key="1">
    <citation type="submission" date="2021-03" db="EMBL/GenBank/DDBJ databases">
        <title>Genomic Encyclopedia of Type Strains, Phase IV (KMG-IV): sequencing the most valuable type-strain genomes for metagenomic binning, comparative biology and taxonomic classification.</title>
        <authorList>
            <person name="Goeker M."/>
        </authorList>
    </citation>
    <scope>NUCLEOTIDE SEQUENCE [LARGE SCALE GENOMIC DNA]</scope>
    <source>
        <strain evidence="1 2">DSM 14349</strain>
    </source>
</reference>
<keyword evidence="2" id="KW-1185">Reference proteome</keyword>
<proteinExistence type="predicted"/>
<dbReference type="PANTHER" id="PTHR40518">
    <property type="entry name" value="ACETOACETATE DECARBOXYLASE"/>
    <property type="match status" value="1"/>
</dbReference>
<dbReference type="RefSeq" id="WP_210090586.1">
    <property type="nucleotide sequence ID" value="NZ_JAGGKG010000021.1"/>
</dbReference>
<dbReference type="Proteomes" id="UP001519272">
    <property type="component" value="Unassembled WGS sequence"/>
</dbReference>
<dbReference type="SUPFAM" id="SSF160104">
    <property type="entry name" value="Acetoacetate decarboxylase-like"/>
    <property type="match status" value="1"/>
</dbReference>
<organism evidence="1 2">
    <name type="scientific">Paenibacillus turicensis</name>
    <dbReference type="NCBI Taxonomy" id="160487"/>
    <lineage>
        <taxon>Bacteria</taxon>
        <taxon>Bacillati</taxon>
        <taxon>Bacillota</taxon>
        <taxon>Bacilli</taxon>
        <taxon>Bacillales</taxon>
        <taxon>Paenibacillaceae</taxon>
        <taxon>Paenibacillus</taxon>
    </lineage>
</organism>
<dbReference type="Gene3D" id="2.40.400.10">
    <property type="entry name" value="Acetoacetate decarboxylase-like"/>
    <property type="match status" value="1"/>
</dbReference>
<sequence>MNNIPAPWSLQGKGYILIYRFTRQFVENEGRIPPFLQKQFAGGFGSVMLVDYTSSNAGPYGELLFIPGKFHHQGRKLNTISQIYVSTMASVVNGIENWAIPKELANFEFQQLSSKKERVTVSKENENIADLTLSTFGPSFPISTSLMPFPLVQLHNNQYFYTKFSGKGKGRLAKLENLEINKNLFPDLSHVKPIFTLKVEPFEIVFPVAKIEHAHLL</sequence>
<dbReference type="InterPro" id="IPR010451">
    <property type="entry name" value="Acetoacetate_decarboxylase"/>
</dbReference>
<evidence type="ECO:0008006" key="3">
    <source>
        <dbReference type="Google" id="ProtNLM"/>
    </source>
</evidence>
<name>A0ABS4FWP3_9BACL</name>
<dbReference type="InterPro" id="IPR023375">
    <property type="entry name" value="ADC_dom_sf"/>
</dbReference>
<protein>
    <recommendedName>
        <fullName evidence="3">Acetoacetate decarboxylase</fullName>
    </recommendedName>
</protein>
<dbReference type="Pfam" id="PF06314">
    <property type="entry name" value="ADC"/>
    <property type="match status" value="1"/>
</dbReference>